<dbReference type="NCBIfam" id="TIGR00247">
    <property type="entry name" value="endolytic transglycosylase MltG"/>
    <property type="match status" value="1"/>
</dbReference>
<dbReference type="InterPro" id="IPR003770">
    <property type="entry name" value="MLTG-like"/>
</dbReference>
<dbReference type="PANTHER" id="PTHR30518">
    <property type="entry name" value="ENDOLYTIC MUREIN TRANSGLYCOSYLASE"/>
    <property type="match status" value="1"/>
</dbReference>
<keyword evidence="3 7" id="KW-1133">Transmembrane helix</keyword>
<keyword evidence="1 7" id="KW-1003">Cell membrane</keyword>
<keyword evidence="2 7" id="KW-0812">Transmembrane</keyword>
<dbReference type="Pfam" id="PF02618">
    <property type="entry name" value="YceG"/>
    <property type="match status" value="1"/>
</dbReference>
<feature type="region of interest" description="Disordered" evidence="8">
    <location>
        <begin position="82"/>
        <end position="108"/>
    </location>
</feature>
<feature type="site" description="Important for catalytic activity" evidence="7">
    <location>
        <position position="349"/>
    </location>
</feature>
<evidence type="ECO:0000313" key="9">
    <source>
        <dbReference type="EMBL" id="MEJ1087505.1"/>
    </source>
</evidence>
<proteinExistence type="inferred from homology"/>
<dbReference type="PANTHER" id="PTHR30518:SF2">
    <property type="entry name" value="ENDOLYTIC MUREIN TRANSGLYCOSYLASE"/>
    <property type="match status" value="1"/>
</dbReference>
<gene>
    <name evidence="7 9" type="primary">mltG</name>
    <name evidence="9" type="ORF">WDU99_04155</name>
</gene>
<dbReference type="Gene3D" id="3.30.1490.480">
    <property type="entry name" value="Endolytic murein transglycosylase"/>
    <property type="match status" value="1"/>
</dbReference>
<dbReference type="RefSeq" id="WP_337331182.1">
    <property type="nucleotide sequence ID" value="NZ_JBBDGM010000003.1"/>
</dbReference>
<comment type="similarity">
    <text evidence="7">Belongs to the transglycosylase MltG family.</text>
</comment>
<evidence type="ECO:0000256" key="4">
    <source>
        <dbReference type="ARBA" id="ARBA00023136"/>
    </source>
</evidence>
<name>A0ABU8L912_9MICO</name>
<evidence type="ECO:0000256" key="8">
    <source>
        <dbReference type="SAM" id="MobiDB-lite"/>
    </source>
</evidence>
<dbReference type="EC" id="4.2.2.29" evidence="7"/>
<keyword evidence="10" id="KW-1185">Reference proteome</keyword>
<sequence>MPTSTPGAPRTEREAPAEFDLPAAHDLPAEYASAVAHSEASWPTTADGRAAAQRPVRVGQHQDTAEGENVVSAHLAVDPLASTGSDGLGDLGPASDDAKADDDPGSLNELFAPEQHRAVPKKRRGAGCLIGLIIVLVVLGGIAAGGAWVWSQYGDKISDAMGWGEPKDYEAGMAEGEALVTIRTGDTGAMVSTSLYDAKVTKTDSVFYDYLIAEGKSVTFYPGVYALQQKMTAAAALEALEDPANRMENTVRVAEGGTVRATLPQIVDGVGIPLEELQAAVADPTVYGVQAETLEGWLFPAAYTFDPGATAEDVVKAMVDRTRESLAAAGVTDADAQRVLTIASIIQREGHTADFDKVSRVIANRLDPANDETRGLLQMDSTAQYGYGLSHEGPVSSWPWESVVGDQNPWNTYAHAGLPASPIANPSDAAIKAAQNPADGPWFYFVTVNLDTGKTVFSETYAEQQAAEAEYSKWCEANPESGCY</sequence>
<reference evidence="9 10" key="1">
    <citation type="submission" date="2024-02" db="EMBL/GenBank/DDBJ databases">
        <authorList>
            <person name="Saticioglu I.B."/>
        </authorList>
    </citation>
    <scope>NUCLEOTIDE SEQUENCE [LARGE SCALE GENOMIC DNA]</scope>
    <source>
        <strain evidence="9 10">Mu-80</strain>
    </source>
</reference>
<comment type="catalytic activity">
    <reaction evidence="7">
        <text>a peptidoglycan chain = a peptidoglycan chain with N-acetyl-1,6-anhydromuramyl-[peptide] at the reducing end + a peptidoglycan chain with N-acetylglucosamine at the non-reducing end.</text>
        <dbReference type="EC" id="4.2.2.29"/>
    </reaction>
</comment>
<evidence type="ECO:0000256" key="5">
    <source>
        <dbReference type="ARBA" id="ARBA00023239"/>
    </source>
</evidence>
<evidence type="ECO:0000256" key="1">
    <source>
        <dbReference type="ARBA" id="ARBA00022475"/>
    </source>
</evidence>
<keyword evidence="5 7" id="KW-0456">Lyase</keyword>
<keyword evidence="6 7" id="KW-0961">Cell wall biogenesis/degradation</keyword>
<comment type="function">
    <text evidence="7">Functions as a peptidoglycan terminase that cleaves nascent peptidoglycan strands endolytically to terminate their elongation.</text>
</comment>
<dbReference type="HAMAP" id="MF_02065">
    <property type="entry name" value="MltG"/>
    <property type="match status" value="1"/>
</dbReference>
<keyword evidence="4 7" id="KW-0472">Membrane</keyword>
<accession>A0ABU8L912</accession>
<evidence type="ECO:0000256" key="3">
    <source>
        <dbReference type="ARBA" id="ARBA00022989"/>
    </source>
</evidence>
<protein>
    <recommendedName>
        <fullName evidence="7">Endolytic murein transglycosylase</fullName>
        <ecNumber evidence="7">4.2.2.29</ecNumber>
    </recommendedName>
    <alternativeName>
        <fullName evidence="7">Peptidoglycan lytic transglycosylase</fullName>
    </alternativeName>
    <alternativeName>
        <fullName evidence="7">Peptidoglycan polymerization terminase</fullName>
    </alternativeName>
</protein>
<dbReference type="EMBL" id="JBBDGM010000003">
    <property type="protein sequence ID" value="MEJ1087505.1"/>
    <property type="molecule type" value="Genomic_DNA"/>
</dbReference>
<evidence type="ECO:0000256" key="7">
    <source>
        <dbReference type="HAMAP-Rule" id="MF_02065"/>
    </source>
</evidence>
<feature type="transmembrane region" description="Helical" evidence="7">
    <location>
        <begin position="126"/>
        <end position="150"/>
    </location>
</feature>
<comment type="subcellular location">
    <subcellularLocation>
        <location evidence="7">Cell membrane</location>
        <topology evidence="7">Single-pass membrane protein</topology>
    </subcellularLocation>
</comment>
<organism evidence="9 10">
    <name type="scientific">Microbacterium bandirmense</name>
    <dbReference type="NCBI Taxonomy" id="3122050"/>
    <lineage>
        <taxon>Bacteria</taxon>
        <taxon>Bacillati</taxon>
        <taxon>Actinomycetota</taxon>
        <taxon>Actinomycetes</taxon>
        <taxon>Micrococcales</taxon>
        <taxon>Microbacteriaceae</taxon>
        <taxon>Microbacterium</taxon>
    </lineage>
</organism>
<evidence type="ECO:0000313" key="10">
    <source>
        <dbReference type="Proteomes" id="UP001371224"/>
    </source>
</evidence>
<feature type="region of interest" description="Disordered" evidence="8">
    <location>
        <begin position="1"/>
        <end position="67"/>
    </location>
</feature>
<evidence type="ECO:0000256" key="2">
    <source>
        <dbReference type="ARBA" id="ARBA00022692"/>
    </source>
</evidence>
<dbReference type="Proteomes" id="UP001371224">
    <property type="component" value="Unassembled WGS sequence"/>
</dbReference>
<evidence type="ECO:0000256" key="6">
    <source>
        <dbReference type="ARBA" id="ARBA00023316"/>
    </source>
</evidence>
<comment type="caution">
    <text evidence="9">The sequence shown here is derived from an EMBL/GenBank/DDBJ whole genome shotgun (WGS) entry which is preliminary data.</text>
</comment>